<dbReference type="Gene3D" id="3.90.228.10">
    <property type="match status" value="1"/>
</dbReference>
<dbReference type="PANTHER" id="PTHR32263">
    <property type="entry name" value="INACTIVE POLY [ADP-RIBOSE] POLYMERASE SRO4-RELATED"/>
    <property type="match status" value="1"/>
</dbReference>
<keyword evidence="8" id="KW-1185">Reference proteome</keyword>
<dbReference type="PANTHER" id="PTHR32263:SF14">
    <property type="entry name" value="INACTIVE POLY [ADP-RIBOSE] POLYMERASE SRO2-RELATED"/>
    <property type="match status" value="1"/>
</dbReference>
<dbReference type="OrthoDB" id="6133115at2759"/>
<dbReference type="InterPro" id="IPR022003">
    <property type="entry name" value="RST"/>
</dbReference>
<protein>
    <recommendedName>
        <fullName evidence="9">Inactive poly [ADP-ribose] polymerase SRO2</fullName>
    </recommendedName>
</protein>
<dbReference type="PROSITE" id="PS51059">
    <property type="entry name" value="PARP_CATALYTIC"/>
    <property type="match status" value="1"/>
</dbReference>
<name>A0A1R3ICD7_9ROSI</name>
<dbReference type="EMBL" id="AWUE01018454">
    <property type="protein sequence ID" value="OMO80247.1"/>
    <property type="molecule type" value="Genomic_DNA"/>
</dbReference>
<organism evidence="7 8">
    <name type="scientific">Corchorus olitorius</name>
    <dbReference type="NCBI Taxonomy" id="93759"/>
    <lineage>
        <taxon>Eukaryota</taxon>
        <taxon>Viridiplantae</taxon>
        <taxon>Streptophyta</taxon>
        <taxon>Embryophyta</taxon>
        <taxon>Tracheophyta</taxon>
        <taxon>Spermatophyta</taxon>
        <taxon>Magnoliopsida</taxon>
        <taxon>eudicotyledons</taxon>
        <taxon>Gunneridae</taxon>
        <taxon>Pentapetalae</taxon>
        <taxon>rosids</taxon>
        <taxon>malvids</taxon>
        <taxon>Malvales</taxon>
        <taxon>Malvaceae</taxon>
        <taxon>Grewioideae</taxon>
        <taxon>Apeibeae</taxon>
        <taxon>Corchorus</taxon>
    </lineage>
</organism>
<dbReference type="PROSITE" id="PS51879">
    <property type="entry name" value="RST"/>
    <property type="match status" value="1"/>
</dbReference>
<proteinExistence type="predicted"/>
<accession>A0A1R3ICD7</accession>
<dbReference type="Proteomes" id="UP000187203">
    <property type="component" value="Unassembled WGS sequence"/>
</dbReference>
<reference evidence="8" key="1">
    <citation type="submission" date="2013-09" db="EMBL/GenBank/DDBJ databases">
        <title>Corchorus olitorius genome sequencing.</title>
        <authorList>
            <person name="Alam M."/>
            <person name="Haque M.S."/>
            <person name="Islam M.S."/>
            <person name="Emdad E.M."/>
            <person name="Islam M.M."/>
            <person name="Ahmed B."/>
            <person name="Halim A."/>
            <person name="Hossen Q.M.M."/>
            <person name="Hossain M.Z."/>
            <person name="Ahmed R."/>
            <person name="Khan M.M."/>
            <person name="Islam R."/>
            <person name="Rashid M.M."/>
            <person name="Khan S.A."/>
            <person name="Rahman M.S."/>
            <person name="Alam M."/>
            <person name="Yahiya A.S."/>
            <person name="Khan M.S."/>
            <person name="Azam M.S."/>
            <person name="Haque T."/>
            <person name="Lashkar M.Z.H."/>
            <person name="Akhand A.I."/>
            <person name="Morshed G."/>
            <person name="Roy S."/>
            <person name="Uddin K.S."/>
            <person name="Rabeya T."/>
            <person name="Hossain A.S."/>
            <person name="Chowdhury A."/>
            <person name="Snigdha A.R."/>
            <person name="Mortoza M.S."/>
            <person name="Matin S.A."/>
            <person name="Hoque S.M.E."/>
            <person name="Islam M.K."/>
            <person name="Roy D.K."/>
            <person name="Haider R."/>
            <person name="Moosa M.M."/>
            <person name="Elias S.M."/>
            <person name="Hasan A.M."/>
            <person name="Jahan S."/>
            <person name="Shafiuddin M."/>
            <person name="Mahmood N."/>
            <person name="Shommy N.S."/>
        </authorList>
    </citation>
    <scope>NUCLEOTIDE SEQUENCE [LARGE SCALE GENOMIC DNA]</scope>
    <source>
        <strain evidence="8">cv. O-4</strain>
    </source>
</reference>
<evidence type="ECO:0000256" key="4">
    <source>
        <dbReference type="ARBA" id="ARBA00023242"/>
    </source>
</evidence>
<dbReference type="InterPro" id="IPR044964">
    <property type="entry name" value="RCD1/SRO1-5"/>
</dbReference>
<evidence type="ECO:0000256" key="3">
    <source>
        <dbReference type="ARBA" id="ARBA00023016"/>
    </source>
</evidence>
<keyword evidence="4" id="KW-0539">Nucleus</keyword>
<dbReference type="SUPFAM" id="SSF56399">
    <property type="entry name" value="ADP-ribosylation"/>
    <property type="match status" value="1"/>
</dbReference>
<feature type="domain" description="PARP catalytic" evidence="5">
    <location>
        <begin position="45"/>
        <end position="264"/>
    </location>
</feature>
<sequence length="326" mass="36668">MNRVVEEDQVSTTVDNDKILAAGASTSTQSNDEADSGPYSTAFEFFLRNGFAKFEPPDFITMIKKNLAGKEGRNSEFAAKIEVVALHRNFMPSLYKKARSDSFEVFAKTVAQKNGGKANFRFAYYAAPKEELCEIVNYGFTAINKTAAARDRNSFRNYITLSPMDFCLDSVLSSEVDECGLRHVLFCRIIAGNQELVTADSNQFHPTSEEFDTGVDDLSVPRKYFVWSVYMNTHIRPLCVVSFKVPALSANTIKSRLSFPTLMAILSRILTPSQMVELDKIFRDFQEKKVTRVQLIHKVKELGGNRILPAISEYQKKASTSLHCQD</sequence>
<dbReference type="AlphaFoldDB" id="A0A1R3ICD7"/>
<keyword evidence="3" id="KW-0346">Stress response</keyword>
<comment type="subcellular location">
    <subcellularLocation>
        <location evidence="1">Nucleus</location>
    </subcellularLocation>
</comment>
<evidence type="ECO:0000313" key="8">
    <source>
        <dbReference type="Proteomes" id="UP000187203"/>
    </source>
</evidence>
<evidence type="ECO:0000256" key="2">
    <source>
        <dbReference type="ARBA" id="ARBA00022473"/>
    </source>
</evidence>
<dbReference type="InterPro" id="IPR012317">
    <property type="entry name" value="Poly(ADP-ribose)pol_cat_dom"/>
</dbReference>
<evidence type="ECO:0000259" key="5">
    <source>
        <dbReference type="PROSITE" id="PS51059"/>
    </source>
</evidence>
<evidence type="ECO:0008006" key="9">
    <source>
        <dbReference type="Google" id="ProtNLM"/>
    </source>
</evidence>
<evidence type="ECO:0000256" key="1">
    <source>
        <dbReference type="ARBA" id="ARBA00004123"/>
    </source>
</evidence>
<gene>
    <name evidence="7" type="ORF">COLO4_24174</name>
</gene>
<feature type="domain" description="RST" evidence="6">
    <location>
        <begin position="250"/>
        <end position="320"/>
    </location>
</feature>
<evidence type="ECO:0000313" key="7">
    <source>
        <dbReference type="EMBL" id="OMO80247.1"/>
    </source>
</evidence>
<evidence type="ECO:0000259" key="6">
    <source>
        <dbReference type="PROSITE" id="PS51879"/>
    </source>
</evidence>
<dbReference type="GO" id="GO:0005634">
    <property type="term" value="C:nucleus"/>
    <property type="evidence" value="ECO:0007669"/>
    <property type="project" value="UniProtKB-SubCell"/>
</dbReference>
<keyword evidence="2" id="KW-0217">Developmental protein</keyword>
<comment type="caution">
    <text evidence="7">The sequence shown here is derived from an EMBL/GenBank/DDBJ whole genome shotgun (WGS) entry which is preliminary data.</text>
</comment>
<dbReference type="Pfam" id="PF12174">
    <property type="entry name" value="RST"/>
    <property type="match status" value="1"/>
</dbReference>
<dbReference type="STRING" id="93759.A0A1R3ICD7"/>
<dbReference type="GO" id="GO:0003950">
    <property type="term" value="F:NAD+ poly-ADP-ribosyltransferase activity"/>
    <property type="evidence" value="ECO:0007669"/>
    <property type="project" value="InterPro"/>
</dbReference>